<feature type="region of interest" description="Disordered" evidence="1">
    <location>
        <begin position="329"/>
        <end position="352"/>
    </location>
</feature>
<dbReference type="Proteomes" id="UP000244803">
    <property type="component" value="Chromosome 4"/>
</dbReference>
<feature type="compositionally biased region" description="Basic and acidic residues" evidence="1">
    <location>
        <begin position="29"/>
        <end position="47"/>
    </location>
</feature>
<reference evidence="3" key="1">
    <citation type="submission" date="2022-07" db="EMBL/GenBank/DDBJ databases">
        <title>Evaluation of T. orientalis genome assembly methods using nanopore sequencing and analysis of variation between genomes.</title>
        <authorList>
            <person name="Yam J."/>
            <person name="Micallef M.L."/>
            <person name="Liu M."/>
            <person name="Djordjevic S.P."/>
            <person name="Bogema D.R."/>
            <person name="Jenkins C."/>
        </authorList>
    </citation>
    <scope>NUCLEOTIDE SEQUENCE</scope>
    <source>
        <strain evidence="3">Fish Creek</strain>
    </source>
</reference>
<evidence type="ECO:0000313" key="4">
    <source>
        <dbReference type="Proteomes" id="UP000244803"/>
    </source>
</evidence>
<proteinExistence type="predicted"/>
<protein>
    <submittedName>
        <fullName evidence="3">Uncharacterized protein</fullName>
    </submittedName>
</protein>
<evidence type="ECO:0000256" key="1">
    <source>
        <dbReference type="SAM" id="MobiDB-lite"/>
    </source>
</evidence>
<feature type="region of interest" description="Disordered" evidence="1">
    <location>
        <begin position="28"/>
        <end position="48"/>
    </location>
</feature>
<evidence type="ECO:0000256" key="2">
    <source>
        <dbReference type="SAM" id="Phobius"/>
    </source>
</evidence>
<accession>A0A976QR34</accession>
<keyword evidence="2" id="KW-1133">Transmembrane helix</keyword>
<dbReference type="EMBL" id="CP056067">
    <property type="protein sequence ID" value="UKJ89956.2"/>
    <property type="molecule type" value="Genomic_DNA"/>
</dbReference>
<organism evidence="3 4">
    <name type="scientific">Theileria orientalis</name>
    <dbReference type="NCBI Taxonomy" id="68886"/>
    <lineage>
        <taxon>Eukaryota</taxon>
        <taxon>Sar</taxon>
        <taxon>Alveolata</taxon>
        <taxon>Apicomplexa</taxon>
        <taxon>Aconoidasida</taxon>
        <taxon>Piroplasmida</taxon>
        <taxon>Theileriidae</taxon>
        <taxon>Theileria</taxon>
    </lineage>
</organism>
<keyword evidence="2" id="KW-0472">Membrane</keyword>
<gene>
    <name evidence="3" type="ORF">MACJ_003213</name>
</gene>
<dbReference type="OrthoDB" id="10475404at2759"/>
<feature type="transmembrane region" description="Helical" evidence="2">
    <location>
        <begin position="186"/>
        <end position="207"/>
    </location>
</feature>
<dbReference type="AlphaFoldDB" id="A0A976QR34"/>
<sequence length="363" mass="40735">MQFKTEIDEIFINTPLVAEGNLRGINSRNTEHYKKNENKPDEKENKRTVGSYEAETKFFSGKSLDHGHLVTRPAVTKSYVYKPHDQYLEIGFIKGRRNGGASRSRIRNKWAGTVLDPLSPYTVGDGKFLQFQTNVDHLNKRVLNTYRNNFLQYNLTGDAMTKKGINGSFNAYRAEDTISKNESMKLTIYISVFAGTFGVTVLVFWLFKILSSSVSKRKSSNLSRSGDRADAKSMSDYLEDDLCLAESRSNNPSLLKIDHYITAGNDSGSALSDLDESDEDYDEDDVDSAINRLRSIFDIGVEDDEEGYDEETPLLQEEHQNNENSATAVINGNTNESSTLTNDGTSVDPTPTVNLSYEKNVFI</sequence>
<keyword evidence="2" id="KW-0812">Transmembrane</keyword>
<evidence type="ECO:0000313" key="3">
    <source>
        <dbReference type="EMBL" id="UKJ89956.2"/>
    </source>
</evidence>
<name>A0A976QR34_THEOR</name>